<evidence type="ECO:0008006" key="3">
    <source>
        <dbReference type="Google" id="ProtNLM"/>
    </source>
</evidence>
<accession>E8KCG0</accession>
<gene>
    <name evidence="1" type="ORF">HMPREF9180_1165</name>
</gene>
<dbReference type="OrthoDB" id="2088050at2"/>
<dbReference type="Proteomes" id="UP000010304">
    <property type="component" value="Unassembled WGS sequence"/>
</dbReference>
<keyword evidence="2" id="KW-1185">Reference proteome</keyword>
<proteinExistence type="predicted"/>
<protein>
    <recommendedName>
        <fullName evidence="3">DUF4209 domain-containing protein</fullName>
    </recommendedName>
</protein>
<dbReference type="STRING" id="888746.HMPREF9180_1165"/>
<dbReference type="eggNOG" id="ENOG502ZASP">
    <property type="taxonomic scope" value="Bacteria"/>
</dbReference>
<organism evidence="1 2">
    <name type="scientific">Streptococcus peroris ATCC 700780</name>
    <dbReference type="NCBI Taxonomy" id="888746"/>
    <lineage>
        <taxon>Bacteria</taxon>
        <taxon>Bacillati</taxon>
        <taxon>Bacillota</taxon>
        <taxon>Bacilli</taxon>
        <taxon>Lactobacillales</taxon>
        <taxon>Streptococcaceae</taxon>
        <taxon>Streptococcus</taxon>
    </lineage>
</organism>
<comment type="caution">
    <text evidence="1">The sequence shown here is derived from an EMBL/GenBank/DDBJ whole genome shotgun (WGS) entry which is preliminary data.</text>
</comment>
<evidence type="ECO:0000313" key="1">
    <source>
        <dbReference type="EMBL" id="EFX40249.1"/>
    </source>
</evidence>
<dbReference type="EMBL" id="AEVF01000012">
    <property type="protein sequence ID" value="EFX40249.1"/>
    <property type="molecule type" value="Genomic_DNA"/>
</dbReference>
<dbReference type="RefSeq" id="WP_006145940.1">
    <property type="nucleotide sequence ID" value="NZ_GL732463.1"/>
</dbReference>
<dbReference type="AlphaFoldDB" id="E8KCG0"/>
<reference evidence="1 2" key="1">
    <citation type="submission" date="2010-12" db="EMBL/GenBank/DDBJ databases">
        <authorList>
            <person name="Muzny D."/>
            <person name="Qin X."/>
            <person name="Deng J."/>
            <person name="Jiang H."/>
            <person name="Liu Y."/>
            <person name="Qu J."/>
            <person name="Song X.-Z."/>
            <person name="Zhang L."/>
            <person name="Thornton R."/>
            <person name="Coyle M."/>
            <person name="Francisco L."/>
            <person name="Jackson L."/>
            <person name="Javaid M."/>
            <person name="Korchina V."/>
            <person name="Kovar C."/>
            <person name="Mata R."/>
            <person name="Mathew T."/>
            <person name="Ngo R."/>
            <person name="Nguyen L."/>
            <person name="Nguyen N."/>
            <person name="Okwuonu G."/>
            <person name="Ongeri F."/>
            <person name="Pham C."/>
            <person name="Simmons D."/>
            <person name="Wilczek-Boney K."/>
            <person name="Hale W."/>
            <person name="Jakkamsetti A."/>
            <person name="Pham P."/>
            <person name="Ruth R."/>
            <person name="San Lucas F."/>
            <person name="Warren J."/>
            <person name="Zhang J."/>
            <person name="Zhao Z."/>
            <person name="Zhou C."/>
            <person name="Zhu D."/>
            <person name="Lee S."/>
            <person name="Bess C."/>
            <person name="Blankenburg K."/>
            <person name="Forbes L."/>
            <person name="Fu Q."/>
            <person name="Gubbala S."/>
            <person name="Hirani K."/>
            <person name="Jayaseelan J.C."/>
            <person name="Lara F."/>
            <person name="Munidasa M."/>
            <person name="Palculict T."/>
            <person name="Patil S."/>
            <person name="Pu L.-L."/>
            <person name="Saada N."/>
            <person name="Tang L."/>
            <person name="Weissenberger G."/>
            <person name="Zhu Y."/>
            <person name="Hemphill L."/>
            <person name="Shang Y."/>
            <person name="Youmans B."/>
            <person name="Ayvaz T."/>
            <person name="Ross M."/>
            <person name="Santibanez J."/>
            <person name="Aqrawi P."/>
            <person name="Gross S."/>
            <person name="Joshi V."/>
            <person name="Fowler G."/>
            <person name="Nazareth L."/>
            <person name="Reid J."/>
            <person name="Worley K."/>
            <person name="Petrosino J."/>
            <person name="Highlander S."/>
            <person name="Gibbs R."/>
        </authorList>
    </citation>
    <scope>NUCLEOTIDE SEQUENCE [LARGE SCALE GENOMIC DNA]</scope>
    <source>
        <strain evidence="1 2">ATCC 700780</strain>
    </source>
</reference>
<name>E8KCG0_9STRE</name>
<evidence type="ECO:0000313" key="2">
    <source>
        <dbReference type="Proteomes" id="UP000010304"/>
    </source>
</evidence>
<dbReference type="HOGENOM" id="CLU_367881_0_0_9"/>
<sequence length="747" mass="89105">MKKNYIEHEVKVKLMDSILNNDRDYQWFLDYLENNFDNDDIDSWEDFENRYVSFSKIIDYFSKIQKIEDEEMKTDIVLLKDIILISRFKLDLITWSQLSIKVQSNFGKILAVALYITKLMSLKNQLNDEINFGIFSIKNFWQAYNLDEVIERKELIYDYLESISIKNFDTKKEIISSNLSHENTTCSMQFLAVLKSLAFNTTTFSYNYKKYEYNVITWQERVVLGFVTRPLDVLLKDEVFNSRFSVEQLKKLIDYFHGDGVVRYIIETIIYEKFNILPSSMVVENHIQLLLFNVSMKSDSELLNSSSVLFLSKLFKEKDFKKISISNYLRYKFMQAIQNVEEPKTIEKLKALGFPTSKQQNERLKSYSRNLYKSISNVQNIADLIRYFDSVSLVVYLDNEYFFQIRQKFREVVIEKEETQSLETANMFLMYMKFLYFLSDNRGEQLNKNLLINEIISIQNLWENKYYEQELNNMQEFSYQQQIPDTEIKKLNDLIQNYPLGFAKQCILVTEEKTIEIMELASENSLLYFINRIIIDPIFPKDSPDIELDRHDVDQLLDKQVKSIIDNKSYKFRNILKPNKYILALHENYIRNVTFLTTIFNRTEELYLYLNSCSKFNFIEFDREIKIAHITQLFPLLEEKIRELARLSGYNPFKMKKKEFMNYRDPSSILREIITEVFNLTDSFENIPDLLFVYHFMYNSNSLNIRNECIHGRDFLSNGRLILAFKITLLSILMIDSRIKIIKENSN</sequence>